<keyword evidence="3 5" id="KW-0808">Transferase</keyword>
<evidence type="ECO:0000313" key="6">
    <source>
        <dbReference type="Proteomes" id="UP000320011"/>
    </source>
</evidence>
<dbReference type="OrthoDB" id="4529776at2"/>
<evidence type="ECO:0000256" key="3">
    <source>
        <dbReference type="ARBA" id="ARBA00022679"/>
    </source>
</evidence>
<name>A0A558CVN7_9PSEU</name>
<accession>A0A558CVN7</accession>
<protein>
    <submittedName>
        <fullName evidence="5">Glycosyltransferase</fullName>
    </submittedName>
</protein>
<evidence type="ECO:0000256" key="2">
    <source>
        <dbReference type="ARBA" id="ARBA00022676"/>
    </source>
</evidence>
<dbReference type="SUPFAM" id="SSF53448">
    <property type="entry name" value="Nucleotide-diphospho-sugar transferases"/>
    <property type="match status" value="1"/>
</dbReference>
<dbReference type="Gene3D" id="3.90.550.10">
    <property type="entry name" value="Spore Coat Polysaccharide Biosynthesis Protein SpsA, Chain A"/>
    <property type="match status" value="1"/>
</dbReference>
<keyword evidence="6" id="KW-1185">Reference proteome</keyword>
<gene>
    <name evidence="5" type="ORF">FNH05_12450</name>
</gene>
<evidence type="ECO:0000313" key="5">
    <source>
        <dbReference type="EMBL" id="TVT52806.1"/>
    </source>
</evidence>
<dbReference type="EMBL" id="VJWX01000096">
    <property type="protein sequence ID" value="TVT52806.1"/>
    <property type="molecule type" value="Genomic_DNA"/>
</dbReference>
<dbReference type="PANTHER" id="PTHR43685">
    <property type="entry name" value="GLYCOSYLTRANSFERASE"/>
    <property type="match status" value="1"/>
</dbReference>
<evidence type="ECO:0000256" key="1">
    <source>
        <dbReference type="ARBA" id="ARBA00006739"/>
    </source>
</evidence>
<dbReference type="GO" id="GO:0016757">
    <property type="term" value="F:glycosyltransferase activity"/>
    <property type="evidence" value="ECO:0007669"/>
    <property type="project" value="UniProtKB-KW"/>
</dbReference>
<reference evidence="5 6" key="1">
    <citation type="submission" date="2019-07" db="EMBL/GenBank/DDBJ databases">
        <authorList>
            <person name="Duangmal K."/>
            <person name="Teo W.F.A."/>
        </authorList>
    </citation>
    <scope>NUCLEOTIDE SEQUENCE [LARGE SCALE GENOMIC DNA]</scope>
    <source>
        <strain evidence="5 6">TBRC 6029</strain>
    </source>
</reference>
<organism evidence="5 6">
    <name type="scientific">Amycolatopsis rhizosphaerae</name>
    <dbReference type="NCBI Taxonomy" id="2053003"/>
    <lineage>
        <taxon>Bacteria</taxon>
        <taxon>Bacillati</taxon>
        <taxon>Actinomycetota</taxon>
        <taxon>Actinomycetes</taxon>
        <taxon>Pseudonocardiales</taxon>
        <taxon>Pseudonocardiaceae</taxon>
        <taxon>Amycolatopsis</taxon>
    </lineage>
</organism>
<sequence length="262" mass="28205">MAGVTKHCVSVITAVHPPSVAYLPEAYRSLCEQDLPEDWTWQWIVQEDGQDGILREALPEDGRISLGSGRRGGPGVARTMALARAEGELVKVLDADDRLAPGVLSRDIGVLSAHLEVGWTTSAARDLLPDGTTAGFASDPLPGVLPRGSVLEHWRTHGHRTHVHPATLCLRHDLVVALGGWMALPASEDTGLLLAASAVSDGYFLAECGLLYRKWPGQVTQAPPHADPAERADRMRVIERRALALARLPYAPYGKSASRTPT</sequence>
<proteinExistence type="inferred from homology"/>
<reference evidence="5 6" key="2">
    <citation type="submission" date="2019-08" db="EMBL/GenBank/DDBJ databases">
        <title>Amycolatopsis acidicola sp. nov., isolated from peat swamp forest soil.</title>
        <authorList>
            <person name="Srisuk N."/>
        </authorList>
    </citation>
    <scope>NUCLEOTIDE SEQUENCE [LARGE SCALE GENOMIC DNA]</scope>
    <source>
        <strain evidence="5 6">TBRC 6029</strain>
    </source>
</reference>
<dbReference type="InterPro" id="IPR029044">
    <property type="entry name" value="Nucleotide-diphossugar_trans"/>
</dbReference>
<feature type="domain" description="Glycosyltransferase 2-like" evidence="4">
    <location>
        <begin position="18"/>
        <end position="106"/>
    </location>
</feature>
<evidence type="ECO:0000259" key="4">
    <source>
        <dbReference type="Pfam" id="PF00535"/>
    </source>
</evidence>
<keyword evidence="2" id="KW-0328">Glycosyltransferase</keyword>
<dbReference type="InterPro" id="IPR001173">
    <property type="entry name" value="Glyco_trans_2-like"/>
</dbReference>
<dbReference type="InterPro" id="IPR050834">
    <property type="entry name" value="Glycosyltransf_2"/>
</dbReference>
<comment type="caution">
    <text evidence="5">The sequence shown here is derived from an EMBL/GenBank/DDBJ whole genome shotgun (WGS) entry which is preliminary data.</text>
</comment>
<dbReference type="AlphaFoldDB" id="A0A558CVN7"/>
<dbReference type="PANTHER" id="PTHR43685:SF5">
    <property type="entry name" value="GLYCOSYLTRANSFERASE EPSE-RELATED"/>
    <property type="match status" value="1"/>
</dbReference>
<dbReference type="Pfam" id="PF00535">
    <property type="entry name" value="Glycos_transf_2"/>
    <property type="match status" value="1"/>
</dbReference>
<comment type="similarity">
    <text evidence="1">Belongs to the glycosyltransferase 2 family.</text>
</comment>
<dbReference type="Proteomes" id="UP000320011">
    <property type="component" value="Unassembled WGS sequence"/>
</dbReference>